<evidence type="ECO:0000259" key="5">
    <source>
        <dbReference type="PROSITE" id="PS50290"/>
    </source>
</evidence>
<dbReference type="InterPro" id="IPR000403">
    <property type="entry name" value="PI3/4_kinase_cat_dom"/>
</dbReference>
<dbReference type="GO" id="GO:0005634">
    <property type="term" value="C:nucleus"/>
    <property type="evidence" value="ECO:0007669"/>
    <property type="project" value="UniProtKB-SubCell"/>
</dbReference>
<dbReference type="InterPro" id="IPR045581">
    <property type="entry name" value="DNAPKcs_CC5"/>
</dbReference>
<dbReference type="GO" id="GO:0004677">
    <property type="term" value="F:DNA-dependent protein kinase activity"/>
    <property type="evidence" value="ECO:0007669"/>
    <property type="project" value="InterPro"/>
</dbReference>
<dbReference type="Pfam" id="PF00454">
    <property type="entry name" value="PI3_PI4_kinase"/>
    <property type="match status" value="1"/>
</dbReference>
<dbReference type="InterPro" id="IPR011009">
    <property type="entry name" value="Kinase-like_dom_sf"/>
</dbReference>
<gene>
    <name evidence="7" type="ORF">HK099_004118</name>
</gene>
<evidence type="ECO:0000256" key="1">
    <source>
        <dbReference type="ARBA" id="ARBA00004123"/>
    </source>
</evidence>
<dbReference type="PANTHER" id="PTHR11139:SF68">
    <property type="entry name" value="DNA-DEPENDENT PROTEIN KINASE CATALYTIC SUBUNIT"/>
    <property type="match status" value="1"/>
</dbReference>
<feature type="domain" description="PI3K/PI4K catalytic" evidence="5">
    <location>
        <begin position="3454"/>
        <end position="3792"/>
    </location>
</feature>
<dbReference type="InterPro" id="IPR046803">
    <property type="entry name" value="DNAPKcs_CC1-2"/>
</dbReference>
<keyword evidence="8" id="KW-1185">Reference proteome</keyword>
<evidence type="ECO:0000313" key="8">
    <source>
        <dbReference type="Proteomes" id="UP001211065"/>
    </source>
</evidence>
<evidence type="ECO:0000256" key="4">
    <source>
        <dbReference type="ARBA" id="ARBA00023242"/>
    </source>
</evidence>
<accession>A0AAD5U3K3</accession>
<dbReference type="Pfam" id="PF02260">
    <property type="entry name" value="FATC"/>
    <property type="match status" value="1"/>
</dbReference>
<dbReference type="Pfam" id="PF08163">
    <property type="entry name" value="DNAPKcs_CC3"/>
    <property type="match status" value="1"/>
</dbReference>
<dbReference type="Pfam" id="PF20502">
    <property type="entry name" value="DNAPKcs_CC1-2"/>
    <property type="match status" value="2"/>
</dbReference>
<keyword evidence="3" id="KW-0227">DNA damage</keyword>
<feature type="domain" description="FATC" evidence="6">
    <location>
        <begin position="3835"/>
        <end position="3866"/>
    </location>
</feature>
<comment type="caution">
    <text evidence="7">The sequence shown here is derived from an EMBL/GenBank/DDBJ whole genome shotgun (WGS) entry which is preliminary data.</text>
</comment>
<protein>
    <recommendedName>
        <fullName evidence="9">DNA-dependent protein kinase catalytic subunit</fullName>
    </recommendedName>
</protein>
<evidence type="ECO:0000313" key="7">
    <source>
        <dbReference type="EMBL" id="KAJ3220654.1"/>
    </source>
</evidence>
<organism evidence="7 8">
    <name type="scientific">Clydaea vesicula</name>
    <dbReference type="NCBI Taxonomy" id="447962"/>
    <lineage>
        <taxon>Eukaryota</taxon>
        <taxon>Fungi</taxon>
        <taxon>Fungi incertae sedis</taxon>
        <taxon>Chytridiomycota</taxon>
        <taxon>Chytridiomycota incertae sedis</taxon>
        <taxon>Chytridiomycetes</taxon>
        <taxon>Lobulomycetales</taxon>
        <taxon>Lobulomycetaceae</taxon>
        <taxon>Clydaea</taxon>
    </lineage>
</organism>
<dbReference type="InterPro" id="IPR036940">
    <property type="entry name" value="PI3/4_kinase_cat_sf"/>
</dbReference>
<evidence type="ECO:0000256" key="3">
    <source>
        <dbReference type="ARBA" id="ARBA00022763"/>
    </source>
</evidence>
<reference evidence="7" key="1">
    <citation type="submission" date="2020-05" db="EMBL/GenBank/DDBJ databases">
        <title>Phylogenomic resolution of chytrid fungi.</title>
        <authorList>
            <person name="Stajich J.E."/>
            <person name="Amses K."/>
            <person name="Simmons R."/>
            <person name="Seto K."/>
            <person name="Myers J."/>
            <person name="Bonds A."/>
            <person name="Quandt C.A."/>
            <person name="Barry K."/>
            <person name="Liu P."/>
            <person name="Grigoriev I."/>
            <person name="Longcore J.E."/>
            <person name="James T.Y."/>
        </authorList>
    </citation>
    <scope>NUCLEOTIDE SEQUENCE</scope>
    <source>
        <strain evidence="7">JEL0476</strain>
    </source>
</reference>
<dbReference type="PROSITE" id="PS51190">
    <property type="entry name" value="FATC"/>
    <property type="match status" value="1"/>
</dbReference>
<dbReference type="SMART" id="SM01344">
    <property type="entry name" value="NUC194"/>
    <property type="match status" value="1"/>
</dbReference>
<feature type="non-terminal residue" evidence="7">
    <location>
        <position position="1"/>
    </location>
</feature>
<dbReference type="Gene3D" id="3.30.1010.10">
    <property type="entry name" value="Phosphatidylinositol 3-kinase Catalytic Subunit, Chain A, domain 4"/>
    <property type="match status" value="1"/>
</dbReference>
<name>A0AAD5U3K3_9FUNG</name>
<dbReference type="Pfam" id="PF20500">
    <property type="entry name" value="DNA-PKcs_N"/>
    <property type="match status" value="2"/>
</dbReference>
<proteinExistence type="predicted"/>
<comment type="subcellular location">
    <subcellularLocation>
        <location evidence="1">Nucleus</location>
    </subcellularLocation>
</comment>
<evidence type="ECO:0000259" key="6">
    <source>
        <dbReference type="PROSITE" id="PS51190"/>
    </source>
</evidence>
<dbReference type="InterPro" id="IPR016024">
    <property type="entry name" value="ARM-type_fold"/>
</dbReference>
<dbReference type="EMBL" id="JADGJW010000283">
    <property type="protein sequence ID" value="KAJ3220654.1"/>
    <property type="molecule type" value="Genomic_DNA"/>
</dbReference>
<dbReference type="InterPro" id="IPR012582">
    <property type="entry name" value="DNAPKcs_CC3"/>
</dbReference>
<dbReference type="PANTHER" id="PTHR11139">
    <property type="entry name" value="ATAXIA TELANGIECTASIA MUTATED ATM -RELATED"/>
    <property type="match status" value="1"/>
</dbReference>
<dbReference type="GO" id="GO:0000723">
    <property type="term" value="P:telomere maintenance"/>
    <property type="evidence" value="ECO:0007669"/>
    <property type="project" value="TreeGrafter"/>
</dbReference>
<evidence type="ECO:0000256" key="2">
    <source>
        <dbReference type="ARBA" id="ARBA00022527"/>
    </source>
</evidence>
<keyword evidence="2" id="KW-0723">Serine/threonine-protein kinase</keyword>
<dbReference type="Pfam" id="PF19704">
    <property type="entry name" value="DNAPKcs_CC5"/>
    <property type="match status" value="3"/>
</dbReference>
<keyword evidence="2" id="KW-0418">Kinase</keyword>
<dbReference type="InterPro" id="IPR050517">
    <property type="entry name" value="DDR_Repair_Kinase"/>
</dbReference>
<evidence type="ECO:0008006" key="9">
    <source>
        <dbReference type="Google" id="ProtNLM"/>
    </source>
</evidence>
<dbReference type="SMART" id="SM00146">
    <property type="entry name" value="PI3Kc"/>
    <property type="match status" value="1"/>
</dbReference>
<dbReference type="InterPro" id="IPR003152">
    <property type="entry name" value="FATC_dom"/>
</dbReference>
<dbReference type="SUPFAM" id="SSF56112">
    <property type="entry name" value="Protein kinase-like (PK-like)"/>
    <property type="match status" value="1"/>
</dbReference>
<dbReference type="PROSITE" id="PS50290">
    <property type="entry name" value="PI3_4_KINASE_3"/>
    <property type="match status" value="1"/>
</dbReference>
<dbReference type="SUPFAM" id="SSF48371">
    <property type="entry name" value="ARM repeat"/>
    <property type="match status" value="1"/>
</dbReference>
<dbReference type="Proteomes" id="UP001211065">
    <property type="component" value="Unassembled WGS sequence"/>
</dbReference>
<dbReference type="InterPro" id="IPR037706">
    <property type="entry name" value="DNA-PK_dom"/>
</dbReference>
<dbReference type="InterPro" id="IPR046804">
    <property type="entry name" value="DNA-PKcs_N"/>
</dbReference>
<dbReference type="SMART" id="SM01343">
    <property type="entry name" value="FATC"/>
    <property type="match status" value="1"/>
</dbReference>
<sequence>MPSSSTPESTIQVSLQECIWTVVAFRNTTTDFTEATNSLKKNNTRSRLVIPPKIPEELTSKYIFLNFLGLNLKTWETNQEETLYRNKNVLLNIPIPEITFAAGILSLKLCLIKDTLGPKKLIQFDTILKEFDINFGIALMKELILKNNEKKNEDFYMQPILFRIQSFTYFNLKNFGNWLIPMWSFMKLDFNDSFDSVVNVTEQKIEFNPFKSPLAYLSGSVAIGKPISFPVLNNFTLNFDIAYRNTKIFKVELSNLNGELGVIYGSILGESIDESGGKAKINECIFEYTTKGKVVVNIENAHANYVNESEKIWYLDQFLGSINDNILVEAEIDDSTSIRMTSVLVDNLRQYLIDLNDSLTNQTIDSKSLAIDIKSTTELIPLEKSDYVISLLFHKQTGILSFILKSKGLKHQEPAKKILLSFLADLIGENKLNLTNYYVEIKNCCVGIFKHPKEGSATKLASFEPLISIAAISNKTVTQGMDQLFTLYLNEYFAVKTGKLKSSIFILLGTIAKNFPKQIHDLSKEREIFLRYLISSIKSFQDAKDLDLNFISGAIRGLDLWLCSFPELSKENTSHVYQTVIHVINLPEDLNRYDLPKGGIQDRTQYYTSAYLDSFACLVEVMSADELDDGFMSVIEQMMSNMLIHFPKFYITAKFSNAVAMRQLLFVLFKKGSIFTKIWTNIVYEALILTCSDSYQTALEVAAGEDESETIEILEHAYKDYFVLWETLFKINPNENSSEDAEEFLTATYDLFIFAIFQLIKNLDLTTTEAMNGLEEKEEDDTEKNTKVWKAFPLSGNVSNLSAKNPKDFLILLNLVEFAGFETEIVSTATESQKISYSIFVNYLKEVRIKMHYYRDDLLASCLQLLLNAPQELIFVGDLVALKFGLSYTPLAFIALNALEKWPSVFKSGKERKTIKLGEIYGQVLPFLKAYLDVDTHSSFESEDSGGIAKSNAVMRFQSKKVKANDPFINQSETLKLRELQFRILSVLGGVGSEHAACVMNEVPNDHESKVKESKLISWDPVKHLSYNIPFKDANIKIFFDDLLPRIVELSENSPERKSKVAACELLHALTVFMIGKSAHRTKENESSQSPFHKLYIHIFPALFRLAADVDNVTRDLFRPLIFQLIHWLTRNSKYENPETMAMLDACLEAVVSNNGTVRDFAADSACEFLKWSIKQTSIQTQRNNPINAKSLFKRLYLLANHGNSNKRYGSALVFNRIYRVFREEASLVEIFSFEILYNLLTSLKISSNDHSVMGTQQQTQTAIRHWKKIIVNKASLFKAVNEKRRLFPGIATADLSHLIEYLFIESGTPIGVYARECLSLFIEMVRHVADPAQWVRDKLKTPALLPGIFEKSKLNIGKSNTLENQDTKASLFQLIAAFDGYNTLLELNIVPAESLFKNKSSEFLFSVFSMLNLVNNFKVSNLLLSSQSKSLKELIASLVTKCLSFITIILKSSTTNSFQNLEYISTILHSPQFFSIVCKTIFHPGQIGFVVEDDEVKRHLPLITGNFLKNFLKLSKHPDCQVKKIYDDFINYLSLNFKEVYSNVESPHELSNSKNLLQIYNGVKLLQSVGGEDFVGLLGMHDALISCLSLLDKYRYNSTDPNNQSLIAVMTDICLSNKVIRICYLDQFLGIGDDSDVAFELSSLNYQKFSVYINPHLALHWNEFTAIFKKDAKKKILVEILQGLLDYLIRNKSVAKMEAIKFMGDFTAGVEFLSLFLDSRIETSKGNESLLNIWKSLAKLDPNILTHSNNEDFIKLFTETFFKFLDRLLPLQFKVSALDLLPSVLRKTCVDFQVKLNKYLKILIVDTFPISPSDLKIGTSRYNDYSITMEKLLNIIQLTGSTDVIEIVLEHTLREADHIYSVELSNRISIAVDTLSATEMSKPMVRRIIDLGFNCDVSMLSDVTVDEINYIVGKIVELPARKVEELVDQLVIKTICFEVMEIVYSRLSIQEVHSKNGRIVTSYNSNDEKNDSTLTKILMRAAHDAKREMVPVGESEQLGKIRLAYHQAAYAALAAVVSKTQTEEKFFTVFLFSESISKGTYLWDNIIDKNKKIFFEDLTKPLVQTSLDDFRRKSKTSLTSTTYGQNLKYLSSQYLQDSSLSQTVGFLSNRSLSQNTDVNFQAATISAGMEIGSNSKGERKPQESSRILEIDEINSNICMKGIISCIEKLHTTVSPPINKIPKWIAPLQEKFNKDEAFSAVASDWWRSLIKLISEASNFGSGINHFVQSYLVANSVHKSKYAINNNQKIIRSFIELWKEFIVPPTESIYGFISSNDIFENRLYTQTKITGLYLCSIFAMNEISPFHEASCSVSAVQFYSALIATLDLKKTEIVSLSSTVIGQLLSLCEINRDMISMNILLNLTHAKVYDFGHPNLIFISNASKALCLEAMTSAAKDIPDLIAELRAKDLIGLLTHRDDACQTYTLNLLTQLTESMTLSDIEFFLDQILSTFYVHPSEPCRRAFYSLIIKLFKIPNVLSSSVTQLLKRATLIGLADSDEQIRNGILSFLHKDLLRPNVFDRAKQLMSVMIFEDSKEAPSYTSSLFDESLPNAHFDRPLRINVSYIQNSAMQPMFASTQTEDMNEKIGDENLVLRATQNDQWTPTVPLTSTQTRNMFSFSQSDTAILSVPKITSHDNSGNAQKPRISVYELKHRTYNKEAPSYLYYAKRAETRRRNKAKTENLKMEAQAKKVSLTRVYRSGELPDIQILNKEIISPLQVLARVDVEVSRQVYYLILQSLLKEKAESQRRFPNGCRESILEKVNFEPALKKPRTSATKKGLYSEIWSKIAMLYKKMENSEVYHAIYESKIACAQQTKDAIRFESVGNYEKALETFIEALRSENREETQMDLDLWTTGQLECLRKLGKWDELSAISIDEVDGNLSKLWDEDIVDPYLAYFIQSHVRLKNGRIEEQIFYPWTEEEPNPLHTFIDKYLSPNENEKRYPNVEKDSLEVWDDIIFNRKTMLETVPEMAFNFESYEKKFCRKIAKAAREQISLSVAGNWLEKYKPSNNDLYPDYHYPLLKNFLKRLHHSSNLSESINNAGDVLGTFNYYKSSIEKLSEPVQRKFLLLEGCLHSKISEILLDETNKNDILAHIQKNRYFVKDTKNLSSEFCSLGDYQLSFINRAFTSFDFITKNVAESTEYKILEKTFFSFNQFCDKILRKMENYHYDISGNLDKELFATTVVTTNLNLMSKFRNSESVNFFPRLLQIVEIYPATIAPFIKMAESVPLWLFLKWVAQLTAMLDKKSSNGVFPILLKIAKRYPAALIFPLYISSNQYVYQNDQESWKIQDSVKILKELVKSDLLFKLLSELKRLGEPAHIFKDWLDTLPLLLMGQAKAKISESFDEMKTYCLHEHHECMGSVGKSFSQKHGSKILSICGLNGENISKKNYNELIKYYAEKISVEKLNSGTILLKEYSPWLDSFKSANFDELLEVPGQYEGIEKPNILHHTKIFSFHPTVLVMNSIRKPKKITLIGTDEKEYSWLIKGGEDLRLDQRIQQMFQIMNNILSNNHYCSKNQISLKTYKVVPLTGNLGMIEWYELIISRDCLKSEIGFEKATEAARSLFLENLTKNHKKGGFGEIYASFNTKEKKESVVASFKKVLSVMSEPFLKRYFLKKSSSPEAFLKIRSEFASSLGSLSICSYLLGIGDRHTENFLLDELSGKIIAIDFGHAFGSATEVLPIPEMIPFRLTNQMELFLKPLGKSVLLRQPMISSLQALREKKDLVLNVMDIFIKEPLIEWRDRAMKSAKKQKSAKTASMEGKEVANANEDNGSIAPTWYPIKKLEIASRKLKGENPAVIMIEELSLGHNQKPYFAPLSEAIRGDKQVNFRAQASCTNLAIPDQVDCLIDLATDANILGRTWLGWNPW</sequence>
<keyword evidence="4" id="KW-0539">Nucleus</keyword>
<dbReference type="CDD" id="cd05172">
    <property type="entry name" value="PIKKc_DNA-PK"/>
    <property type="match status" value="1"/>
</dbReference>
<keyword evidence="2" id="KW-0808">Transferase</keyword>
<dbReference type="GO" id="GO:0006303">
    <property type="term" value="P:double-strand break repair via nonhomologous end joining"/>
    <property type="evidence" value="ECO:0007669"/>
    <property type="project" value="InterPro"/>
</dbReference>
<dbReference type="Gene3D" id="1.10.1070.11">
    <property type="entry name" value="Phosphatidylinositol 3-/4-kinase, catalytic domain"/>
    <property type="match status" value="1"/>
</dbReference>